<protein>
    <submittedName>
        <fullName evidence="2">Uncharacterized protein</fullName>
    </submittedName>
</protein>
<evidence type="ECO:0000256" key="1">
    <source>
        <dbReference type="SAM" id="MobiDB-lite"/>
    </source>
</evidence>
<dbReference type="Proteomes" id="UP001183648">
    <property type="component" value="Unassembled WGS sequence"/>
</dbReference>
<accession>A0ABU2BXI3</accession>
<evidence type="ECO:0000313" key="2">
    <source>
        <dbReference type="EMBL" id="MDR7363113.1"/>
    </source>
</evidence>
<feature type="region of interest" description="Disordered" evidence="1">
    <location>
        <begin position="55"/>
        <end position="78"/>
    </location>
</feature>
<proteinExistence type="predicted"/>
<sequence length="78" mass="8747">MEILWWLAPAAGATVLAMLWAAWAGRPQKDTPRERSEADYERFAAAIAKEHPAAHYPRLPQVHDRSTGIAVRPSRRDG</sequence>
<comment type="caution">
    <text evidence="2">The sequence shown here is derived from an EMBL/GenBank/DDBJ whole genome shotgun (WGS) entry which is preliminary data.</text>
</comment>
<evidence type="ECO:0000313" key="3">
    <source>
        <dbReference type="Proteomes" id="UP001183648"/>
    </source>
</evidence>
<gene>
    <name evidence="2" type="ORF">J2S63_002666</name>
</gene>
<name>A0ABU2BXI3_9ACTN</name>
<keyword evidence="3" id="KW-1185">Reference proteome</keyword>
<reference evidence="2 3" key="1">
    <citation type="submission" date="2023-07" db="EMBL/GenBank/DDBJ databases">
        <title>Sequencing the genomes of 1000 actinobacteria strains.</title>
        <authorList>
            <person name="Klenk H.-P."/>
        </authorList>
    </citation>
    <scope>NUCLEOTIDE SEQUENCE [LARGE SCALE GENOMIC DNA]</scope>
    <source>
        <strain evidence="2 3">DSM 19426</strain>
    </source>
</reference>
<organism evidence="2 3">
    <name type="scientific">Nocardioides marmoribigeumensis</name>
    <dbReference type="NCBI Taxonomy" id="433649"/>
    <lineage>
        <taxon>Bacteria</taxon>
        <taxon>Bacillati</taxon>
        <taxon>Actinomycetota</taxon>
        <taxon>Actinomycetes</taxon>
        <taxon>Propionibacteriales</taxon>
        <taxon>Nocardioidaceae</taxon>
        <taxon>Nocardioides</taxon>
    </lineage>
</organism>
<dbReference type="EMBL" id="JAVDYG010000001">
    <property type="protein sequence ID" value="MDR7363113.1"/>
    <property type="molecule type" value="Genomic_DNA"/>
</dbReference>
<dbReference type="RefSeq" id="WP_310303076.1">
    <property type="nucleotide sequence ID" value="NZ_BAAAPS010000010.1"/>
</dbReference>